<organism evidence="2 3">
    <name type="scientific">Pseudogemmobacter lacusdianii</name>
    <dbReference type="NCBI Taxonomy" id="3069608"/>
    <lineage>
        <taxon>Bacteria</taxon>
        <taxon>Pseudomonadati</taxon>
        <taxon>Pseudomonadota</taxon>
        <taxon>Alphaproteobacteria</taxon>
        <taxon>Rhodobacterales</taxon>
        <taxon>Paracoccaceae</taxon>
        <taxon>Pseudogemmobacter</taxon>
    </lineage>
</organism>
<keyword evidence="3" id="KW-1185">Reference proteome</keyword>
<dbReference type="Pfam" id="PF22352">
    <property type="entry name" value="K319L-like_PKD"/>
    <property type="match status" value="1"/>
</dbReference>
<dbReference type="InterPro" id="IPR029865">
    <property type="entry name" value="KIAA0319-like"/>
</dbReference>
<dbReference type="Pfam" id="PF19078">
    <property type="entry name" value="Big_12"/>
    <property type="match status" value="1"/>
</dbReference>
<dbReference type="RefSeq" id="WP_306678818.1">
    <property type="nucleotide sequence ID" value="NZ_JAVDBT010000002.1"/>
</dbReference>
<dbReference type="Proteomes" id="UP001239680">
    <property type="component" value="Unassembled WGS sequence"/>
</dbReference>
<dbReference type="PANTHER" id="PTHR46182">
    <property type="entry name" value="FI19480P1"/>
    <property type="match status" value="1"/>
</dbReference>
<dbReference type="InterPro" id="IPR005546">
    <property type="entry name" value="Autotransporte_beta"/>
</dbReference>
<sequence>MIEFTSVAPNPALVGDLPYRVAATGGGSANPVQLSIDASAAAVCAIVGEDISFTSAGTCVINADQLGDNTVYADAERVQQSFTVAVNTAPTADAGPDQTGVASGAAVSLDGSGSTDPDLWQVLSYSWVQESGPAVVLTGADSSSPSFTAPTLAMGVASESLVFTLTVSDGAGGEHSDTVTITVADLNAPSLTMTGMPAEITAGGSFTLDLTFSEPVTGFTASDIVVRHGEITGFSGADALYSVTVEAAGTGSVEISVAAGAAQDNAGNQSLGASSVVVPLAATEETEELLQDEALARNQALLASQPDLTLFLSGQGGALSVSTKGTALSFDIATDPDKSVWMILSGRWGNGDAALDHYLHGAMGAHVLRFDGLILGAMVQMDQGLMKDGIGSLEGNGWLAGPYVVARLGESGLMMSASYLAGQVDLEISPLGTYIDSVTSDRDLLTVSLVGEISRERLKLRPRLDLARVAEDRPSYVDSLGNTIAAGGMSLTEASAGIDFEAPLTVRRGMGWISGGVSAIHAKEKAGGLSESSLRGRLDLGISRDFGNGATVMLNTSYDGIGASEKGALGLDLMVNYRF</sequence>
<dbReference type="InterPro" id="IPR013783">
    <property type="entry name" value="Ig-like_fold"/>
</dbReference>
<protein>
    <submittedName>
        <fullName evidence="2">Ig-like domain-containing protein</fullName>
    </submittedName>
</protein>
<comment type="caution">
    <text evidence="2">The sequence shown here is derived from an EMBL/GenBank/DDBJ whole genome shotgun (WGS) entry which is preliminary data.</text>
</comment>
<evidence type="ECO:0000259" key="1">
    <source>
        <dbReference type="SMART" id="SM00869"/>
    </source>
</evidence>
<proteinExistence type="predicted"/>
<accession>A0ABU0VTZ4</accession>
<feature type="domain" description="Autotransporter" evidence="1">
    <location>
        <begin position="337"/>
        <end position="567"/>
    </location>
</feature>
<evidence type="ECO:0000313" key="2">
    <source>
        <dbReference type="EMBL" id="MDQ2065123.1"/>
    </source>
</evidence>
<gene>
    <name evidence="2" type="ORF">Q9295_01955</name>
</gene>
<name>A0ABU0VTZ4_9RHOB</name>
<dbReference type="InterPro" id="IPR036709">
    <property type="entry name" value="Autotransporte_beta_dom_sf"/>
</dbReference>
<dbReference type="PANTHER" id="PTHR46182:SF2">
    <property type="entry name" value="FI19480P1"/>
    <property type="match status" value="1"/>
</dbReference>
<evidence type="ECO:0000313" key="3">
    <source>
        <dbReference type="Proteomes" id="UP001239680"/>
    </source>
</evidence>
<dbReference type="InterPro" id="IPR044048">
    <property type="entry name" value="Big_12"/>
</dbReference>
<dbReference type="EMBL" id="JAVDBT010000002">
    <property type="protein sequence ID" value="MDQ2065123.1"/>
    <property type="molecule type" value="Genomic_DNA"/>
</dbReference>
<dbReference type="InterPro" id="IPR035986">
    <property type="entry name" value="PKD_dom_sf"/>
</dbReference>
<reference evidence="2 3" key="1">
    <citation type="submission" date="2023-08" db="EMBL/GenBank/DDBJ databases">
        <title>Characterization of two Paracoccaceae strains isolated from Phycosphere and proposal of Xinfangfangia lacusdiani sp. nov.</title>
        <authorList>
            <person name="Deng Y."/>
            <person name="Zhang Y.Q."/>
        </authorList>
    </citation>
    <scope>NUCLEOTIDE SEQUENCE [LARGE SCALE GENOMIC DNA]</scope>
    <source>
        <strain evidence="2 3">CPCC 101601</strain>
    </source>
</reference>
<dbReference type="SMART" id="SM00869">
    <property type="entry name" value="Autotransporter"/>
    <property type="match status" value="1"/>
</dbReference>
<dbReference type="SUPFAM" id="SSF103515">
    <property type="entry name" value="Autotransporter"/>
    <property type="match status" value="1"/>
</dbReference>
<dbReference type="SUPFAM" id="SSF49299">
    <property type="entry name" value="PKD domain"/>
    <property type="match status" value="1"/>
</dbReference>
<dbReference type="Gene3D" id="2.60.40.10">
    <property type="entry name" value="Immunoglobulins"/>
    <property type="match status" value="1"/>
</dbReference>